<dbReference type="EMBL" id="PNCG01000010">
    <property type="protein sequence ID" value="TMP86803.1"/>
    <property type="molecule type" value="Genomic_DNA"/>
</dbReference>
<comment type="caution">
    <text evidence="1">The sequence shown here is derived from an EMBL/GenBank/DDBJ whole genome shotgun (WGS) entry which is preliminary data.</text>
</comment>
<reference evidence="1 2" key="1">
    <citation type="submission" date="2017-12" db="EMBL/GenBank/DDBJ databases">
        <authorList>
            <person name="Paulsen S."/>
            <person name="Gram L.K."/>
        </authorList>
    </citation>
    <scope>NUCLEOTIDE SEQUENCE [LARGE SCALE GENOMIC DNA]</scope>
    <source>
        <strain evidence="1 2">S2897</strain>
    </source>
</reference>
<proteinExistence type="predicted"/>
<accession>A0A5S3Z3K9</accession>
<dbReference type="AlphaFoldDB" id="A0A5S3Z3K9"/>
<evidence type="ECO:0000313" key="1">
    <source>
        <dbReference type="EMBL" id="TMP86803.1"/>
    </source>
</evidence>
<name>A0A5S3Z3K9_9GAMM</name>
<sequence>MNFIRLESATQNALRLLKLETDDSIASVKPEIMAQLAFILACAQYEKNPREELSEGKVFTFGVLASRYFTAPIHNEFLANIDVIFEELLT</sequence>
<dbReference type="Proteomes" id="UP000305874">
    <property type="component" value="Unassembled WGS sequence"/>
</dbReference>
<protein>
    <submittedName>
        <fullName evidence="1">Uncharacterized protein</fullName>
    </submittedName>
</protein>
<evidence type="ECO:0000313" key="2">
    <source>
        <dbReference type="Proteomes" id="UP000305874"/>
    </source>
</evidence>
<organism evidence="1 2">
    <name type="scientific">Pseudoalteromonas ruthenica</name>
    <dbReference type="NCBI Taxonomy" id="151081"/>
    <lineage>
        <taxon>Bacteria</taxon>
        <taxon>Pseudomonadati</taxon>
        <taxon>Pseudomonadota</taxon>
        <taxon>Gammaproteobacteria</taxon>
        <taxon>Alteromonadales</taxon>
        <taxon>Pseudoalteromonadaceae</taxon>
        <taxon>Pseudoalteromonas</taxon>
    </lineage>
</organism>
<reference evidence="2" key="2">
    <citation type="submission" date="2019-06" db="EMBL/GenBank/DDBJ databases">
        <title>Co-occurence of chitin degradation, pigmentation and bioactivity in marine Pseudoalteromonas.</title>
        <authorList>
            <person name="Sonnenschein E.C."/>
            <person name="Bech P.K."/>
        </authorList>
    </citation>
    <scope>NUCLEOTIDE SEQUENCE [LARGE SCALE GENOMIC DNA]</scope>
    <source>
        <strain evidence="2">S2897</strain>
    </source>
</reference>
<gene>
    <name evidence="1" type="ORF">CWC05_09985</name>
</gene>